<dbReference type="Pfam" id="PF00621">
    <property type="entry name" value="RhoGEF"/>
    <property type="match status" value="1"/>
</dbReference>
<comment type="caution">
    <text evidence="3">The sequence shown here is derived from an EMBL/GenBank/DDBJ whole genome shotgun (WGS) entry which is preliminary data.</text>
</comment>
<feature type="compositionally biased region" description="Polar residues" evidence="1">
    <location>
        <begin position="92"/>
        <end position="106"/>
    </location>
</feature>
<accession>A0A8H7EMI4</accession>
<feature type="region of interest" description="Disordered" evidence="1">
    <location>
        <begin position="65"/>
        <end position="176"/>
    </location>
</feature>
<dbReference type="GO" id="GO:0035556">
    <property type="term" value="P:intracellular signal transduction"/>
    <property type="evidence" value="ECO:0007669"/>
    <property type="project" value="InterPro"/>
</dbReference>
<evidence type="ECO:0000313" key="4">
    <source>
        <dbReference type="Proteomes" id="UP000605846"/>
    </source>
</evidence>
<evidence type="ECO:0000259" key="2">
    <source>
        <dbReference type="PROSITE" id="PS50010"/>
    </source>
</evidence>
<dbReference type="SMART" id="SM00325">
    <property type="entry name" value="RhoGEF"/>
    <property type="match status" value="1"/>
</dbReference>
<dbReference type="PANTHER" id="PTHR12673">
    <property type="entry name" value="FACIOGENITAL DYSPLASIA PROTEIN"/>
    <property type="match status" value="1"/>
</dbReference>
<dbReference type="Gene3D" id="1.20.900.10">
    <property type="entry name" value="Dbl homology (DH) domain"/>
    <property type="match status" value="1"/>
</dbReference>
<evidence type="ECO:0000256" key="1">
    <source>
        <dbReference type="SAM" id="MobiDB-lite"/>
    </source>
</evidence>
<dbReference type="InterPro" id="IPR000219">
    <property type="entry name" value="DH_dom"/>
</dbReference>
<dbReference type="Proteomes" id="UP000605846">
    <property type="component" value="Unassembled WGS sequence"/>
</dbReference>
<sequence>MLRRRNNKDNGKILPEDLVITTHQESLSKVEEYTLSPDDDSIPTPTHSPHPKKCLQHLHQLLHTRDTPKSRKSVLSWHGPPTEDQWLKRSNTDSTYSSNESAPTLLSSSRSSSFISTEAKSDTESKPSIFRRKWPQLPHMHLKRHTSTPPSSKNTFADGTVNPPEPPPPLVTSGMDLNRPGSPSCWDALILNHEEEHEEEIDQGCQSDPEVNVFKKANLKHSSLPSSSSSSSSSFSTSSSPEQDALVAVLEPNRILRRRSSCPSYDSFLCKIEPVRQDTLTLADIDKRSQMPIRNIFTVECRSKRGKKSLCPTLSTAKLSEDKKAIPDLIDPISKKPLLRFRAMKPRSVQLSRRTSSKRETKALNVWREAVENALREHEISAPITQPMSQEKRDRHDLTRKFILREFYTTEVTFWNQLYYSKVIFHDALVTAVERGSPFVRCSDGDAFANLFDLLQFSARLIQRLRRFQFDCVVADLPVKIDPADDPDCSSCPSNVFLGQCLLNLAQDLVVFLRCALDYKGNRKVLEGCESNKGYLRYKEKLFARKETRQFTLDDYLIIPIQRVMRYGLLLADLKKHTDPANPDYRNIVLAHKIITGLATAMNYAQK</sequence>
<feature type="domain" description="DH" evidence="2">
    <location>
        <begin position="399"/>
        <end position="605"/>
    </location>
</feature>
<dbReference type="PANTHER" id="PTHR12673:SF159">
    <property type="entry name" value="LD03170P"/>
    <property type="match status" value="1"/>
</dbReference>
<dbReference type="GO" id="GO:0005085">
    <property type="term" value="F:guanyl-nucleotide exchange factor activity"/>
    <property type="evidence" value="ECO:0007669"/>
    <property type="project" value="InterPro"/>
</dbReference>
<name>A0A8H7EMI4_9FUNG</name>
<feature type="compositionally biased region" description="Polar residues" evidence="1">
    <location>
        <begin position="147"/>
        <end position="157"/>
    </location>
</feature>
<feature type="compositionally biased region" description="Low complexity" evidence="1">
    <location>
        <begin position="222"/>
        <end position="240"/>
    </location>
</feature>
<keyword evidence="4" id="KW-1185">Reference proteome</keyword>
<evidence type="ECO:0000313" key="3">
    <source>
        <dbReference type="EMBL" id="KAF7722957.1"/>
    </source>
</evidence>
<dbReference type="AlphaFoldDB" id="A0A8H7EMI4"/>
<reference evidence="3" key="1">
    <citation type="submission" date="2020-01" db="EMBL/GenBank/DDBJ databases">
        <title>Genome Sequencing of Three Apophysomyces-Like Fungal Strains Confirms a Novel Fungal Genus in the Mucoromycota with divergent Burkholderia-like Endosymbiotic Bacteria.</title>
        <authorList>
            <person name="Stajich J.E."/>
            <person name="Macias A.M."/>
            <person name="Carter-House D."/>
            <person name="Lovett B."/>
            <person name="Kasson L.R."/>
            <person name="Berry K."/>
            <person name="Grigoriev I."/>
            <person name="Chang Y."/>
            <person name="Spatafora J."/>
            <person name="Kasson M.T."/>
        </authorList>
    </citation>
    <scope>NUCLEOTIDE SEQUENCE</scope>
    <source>
        <strain evidence="3">NRRL A-21654</strain>
    </source>
</reference>
<dbReference type="InterPro" id="IPR001331">
    <property type="entry name" value="GDS_CDC24_CS"/>
</dbReference>
<feature type="region of interest" description="Disordered" evidence="1">
    <location>
        <begin position="29"/>
        <end position="52"/>
    </location>
</feature>
<dbReference type="PROSITE" id="PS00741">
    <property type="entry name" value="DH_1"/>
    <property type="match status" value="1"/>
</dbReference>
<dbReference type="OrthoDB" id="660555at2759"/>
<dbReference type="InterPro" id="IPR035899">
    <property type="entry name" value="DBL_dom_sf"/>
</dbReference>
<feature type="compositionally biased region" description="Low complexity" evidence="1">
    <location>
        <begin position="107"/>
        <end position="116"/>
    </location>
</feature>
<protein>
    <submittedName>
        <fullName evidence="3">Epithelial cell transforming sequence 2 oncoprotein-like</fullName>
    </submittedName>
</protein>
<proteinExistence type="predicted"/>
<dbReference type="PROSITE" id="PS50010">
    <property type="entry name" value="DH_2"/>
    <property type="match status" value="1"/>
</dbReference>
<dbReference type="EMBL" id="JABAYA010000169">
    <property type="protein sequence ID" value="KAF7722957.1"/>
    <property type="molecule type" value="Genomic_DNA"/>
</dbReference>
<gene>
    <name evidence="3" type="primary">ECT2L_1</name>
    <name evidence="3" type="ORF">EC973_002468</name>
</gene>
<dbReference type="SUPFAM" id="SSF48065">
    <property type="entry name" value="DBL homology domain (DH-domain)"/>
    <property type="match status" value="1"/>
</dbReference>
<feature type="region of interest" description="Disordered" evidence="1">
    <location>
        <begin position="221"/>
        <end position="241"/>
    </location>
</feature>
<dbReference type="InterPro" id="IPR051092">
    <property type="entry name" value="FYVE_RhoGEF_PH"/>
</dbReference>
<feature type="compositionally biased region" description="Basic residues" evidence="1">
    <location>
        <begin position="129"/>
        <end position="146"/>
    </location>
</feature>
<dbReference type="GO" id="GO:0005737">
    <property type="term" value="C:cytoplasm"/>
    <property type="evidence" value="ECO:0007669"/>
    <property type="project" value="TreeGrafter"/>
</dbReference>
<organism evidence="3 4">
    <name type="scientific">Apophysomyces ossiformis</name>
    <dbReference type="NCBI Taxonomy" id="679940"/>
    <lineage>
        <taxon>Eukaryota</taxon>
        <taxon>Fungi</taxon>
        <taxon>Fungi incertae sedis</taxon>
        <taxon>Mucoromycota</taxon>
        <taxon>Mucoromycotina</taxon>
        <taxon>Mucoromycetes</taxon>
        <taxon>Mucorales</taxon>
        <taxon>Mucorineae</taxon>
        <taxon>Mucoraceae</taxon>
        <taxon>Apophysomyces</taxon>
    </lineage>
</organism>